<keyword evidence="9" id="KW-1133">Transmembrane helix</keyword>
<dbReference type="AlphaFoldDB" id="A0A8J3VEL3"/>
<keyword evidence="7" id="KW-0067">ATP-binding</keyword>
<evidence type="ECO:0000256" key="7">
    <source>
        <dbReference type="ARBA" id="ARBA00022840"/>
    </source>
</evidence>
<evidence type="ECO:0000256" key="1">
    <source>
        <dbReference type="ARBA" id="ARBA00000085"/>
    </source>
</evidence>
<dbReference type="CDD" id="cd16917">
    <property type="entry name" value="HATPase_UhpB-NarQ-NarX-like"/>
    <property type="match status" value="1"/>
</dbReference>
<evidence type="ECO:0000313" key="11">
    <source>
        <dbReference type="EMBL" id="GIH04584.1"/>
    </source>
</evidence>
<dbReference type="GO" id="GO:0005524">
    <property type="term" value="F:ATP binding"/>
    <property type="evidence" value="ECO:0007669"/>
    <property type="project" value="UniProtKB-KW"/>
</dbReference>
<feature type="transmembrane region" description="Helical" evidence="9">
    <location>
        <begin position="12"/>
        <end position="30"/>
    </location>
</feature>
<protein>
    <recommendedName>
        <fullName evidence="2">histidine kinase</fullName>
        <ecNumber evidence="2">2.7.13.3</ecNumber>
    </recommendedName>
</protein>
<evidence type="ECO:0000256" key="3">
    <source>
        <dbReference type="ARBA" id="ARBA00022553"/>
    </source>
</evidence>
<dbReference type="EMBL" id="BONY01000013">
    <property type="protein sequence ID" value="GIH04584.1"/>
    <property type="molecule type" value="Genomic_DNA"/>
</dbReference>
<dbReference type="GO" id="GO:0046983">
    <property type="term" value="F:protein dimerization activity"/>
    <property type="evidence" value="ECO:0007669"/>
    <property type="project" value="InterPro"/>
</dbReference>
<evidence type="ECO:0000256" key="5">
    <source>
        <dbReference type="ARBA" id="ARBA00022741"/>
    </source>
</evidence>
<evidence type="ECO:0000259" key="10">
    <source>
        <dbReference type="Pfam" id="PF07730"/>
    </source>
</evidence>
<dbReference type="Gene3D" id="1.20.5.1930">
    <property type="match status" value="1"/>
</dbReference>
<dbReference type="Proteomes" id="UP000612899">
    <property type="component" value="Unassembled WGS sequence"/>
</dbReference>
<reference evidence="11" key="1">
    <citation type="submission" date="2021-01" db="EMBL/GenBank/DDBJ databases">
        <title>Whole genome shotgun sequence of Rhizocola hellebori NBRC 109834.</title>
        <authorList>
            <person name="Komaki H."/>
            <person name="Tamura T."/>
        </authorList>
    </citation>
    <scope>NUCLEOTIDE SEQUENCE</scope>
    <source>
        <strain evidence="11">NBRC 109834</strain>
    </source>
</reference>
<keyword evidence="6 11" id="KW-0418">Kinase</keyword>
<dbReference type="GO" id="GO:0016020">
    <property type="term" value="C:membrane"/>
    <property type="evidence" value="ECO:0007669"/>
    <property type="project" value="InterPro"/>
</dbReference>
<keyword evidence="12" id="KW-1185">Reference proteome</keyword>
<feature type="transmembrane region" description="Helical" evidence="9">
    <location>
        <begin position="59"/>
        <end position="86"/>
    </location>
</feature>
<evidence type="ECO:0000256" key="8">
    <source>
        <dbReference type="ARBA" id="ARBA00023012"/>
    </source>
</evidence>
<sequence>MPRSLPARDLLLDLAIGAGLTIYLTAATSLDGGNAGWEIARDLAEGLAVACRRVWTLPALAVVMVVTAFNDLATWPYPLGLAIMLYTLAAEGYARHRVWLSAALGALVLLVPWPSTEEITWAVMIYLVPEMLLFSVAPVLFGLYAHELSQRAATNERQRKLEAERVREDERNRLANEIHDVVAHRVSLMVVHTGALKLAATDEKTRRTADLVRSSGRLALEELRELVRVLRSEESPPLQPMASLDKVEALVEEARGAGQEVRFVETGVRRKLPSTVERTAYRVVQESLTNTRKHASGAKVQVRLTWWDSRLEIEVANSPVVVEETGFPEGGHGLRSLRERVGLVSGNFTAGQTSDGGWAVHAFLPYGGGS</sequence>
<dbReference type="Gene3D" id="3.30.565.10">
    <property type="entry name" value="Histidine kinase-like ATPase, C-terminal domain"/>
    <property type="match status" value="1"/>
</dbReference>
<keyword evidence="8" id="KW-0902">Two-component regulatory system</keyword>
<keyword evidence="9" id="KW-0812">Transmembrane</keyword>
<comment type="catalytic activity">
    <reaction evidence="1">
        <text>ATP + protein L-histidine = ADP + protein N-phospho-L-histidine.</text>
        <dbReference type="EC" id="2.7.13.3"/>
    </reaction>
</comment>
<keyword evidence="5" id="KW-0547">Nucleotide-binding</keyword>
<feature type="domain" description="Signal transduction histidine kinase subgroup 3 dimerisation and phosphoacceptor" evidence="10">
    <location>
        <begin position="170"/>
        <end position="233"/>
    </location>
</feature>
<dbReference type="Pfam" id="PF07730">
    <property type="entry name" value="HisKA_3"/>
    <property type="match status" value="1"/>
</dbReference>
<keyword evidence="3" id="KW-0597">Phosphoprotein</keyword>
<evidence type="ECO:0000313" key="12">
    <source>
        <dbReference type="Proteomes" id="UP000612899"/>
    </source>
</evidence>
<comment type="caution">
    <text evidence="11">The sequence shown here is derived from an EMBL/GenBank/DDBJ whole genome shotgun (WGS) entry which is preliminary data.</text>
</comment>
<dbReference type="PANTHER" id="PTHR24421:SF10">
    <property type="entry name" value="NITRATE_NITRITE SENSOR PROTEIN NARQ"/>
    <property type="match status" value="1"/>
</dbReference>
<dbReference type="InterPro" id="IPR011712">
    <property type="entry name" value="Sig_transdc_His_kin_sub3_dim/P"/>
</dbReference>
<keyword evidence="4" id="KW-0808">Transferase</keyword>
<evidence type="ECO:0000256" key="9">
    <source>
        <dbReference type="SAM" id="Phobius"/>
    </source>
</evidence>
<keyword evidence="9" id="KW-0472">Membrane</keyword>
<dbReference type="InterPro" id="IPR036890">
    <property type="entry name" value="HATPase_C_sf"/>
</dbReference>
<gene>
    <name evidence="11" type="ORF">Rhe02_26510</name>
</gene>
<evidence type="ECO:0000256" key="2">
    <source>
        <dbReference type="ARBA" id="ARBA00012438"/>
    </source>
</evidence>
<dbReference type="SUPFAM" id="SSF55874">
    <property type="entry name" value="ATPase domain of HSP90 chaperone/DNA topoisomerase II/histidine kinase"/>
    <property type="match status" value="1"/>
</dbReference>
<dbReference type="EC" id="2.7.13.3" evidence="2"/>
<feature type="transmembrane region" description="Helical" evidence="9">
    <location>
        <begin position="98"/>
        <end position="115"/>
    </location>
</feature>
<dbReference type="GO" id="GO:0000155">
    <property type="term" value="F:phosphorelay sensor kinase activity"/>
    <property type="evidence" value="ECO:0007669"/>
    <property type="project" value="InterPro"/>
</dbReference>
<feature type="transmembrane region" description="Helical" evidence="9">
    <location>
        <begin position="121"/>
        <end position="145"/>
    </location>
</feature>
<organism evidence="11 12">
    <name type="scientific">Rhizocola hellebori</name>
    <dbReference type="NCBI Taxonomy" id="1392758"/>
    <lineage>
        <taxon>Bacteria</taxon>
        <taxon>Bacillati</taxon>
        <taxon>Actinomycetota</taxon>
        <taxon>Actinomycetes</taxon>
        <taxon>Micromonosporales</taxon>
        <taxon>Micromonosporaceae</taxon>
        <taxon>Rhizocola</taxon>
    </lineage>
</organism>
<name>A0A8J3VEL3_9ACTN</name>
<proteinExistence type="predicted"/>
<accession>A0A8J3VEL3</accession>
<evidence type="ECO:0000256" key="6">
    <source>
        <dbReference type="ARBA" id="ARBA00022777"/>
    </source>
</evidence>
<dbReference type="RefSeq" id="WP_203908460.1">
    <property type="nucleotide sequence ID" value="NZ_BONY01000013.1"/>
</dbReference>
<dbReference type="InterPro" id="IPR050482">
    <property type="entry name" value="Sensor_HK_TwoCompSys"/>
</dbReference>
<dbReference type="PANTHER" id="PTHR24421">
    <property type="entry name" value="NITRATE/NITRITE SENSOR PROTEIN NARX-RELATED"/>
    <property type="match status" value="1"/>
</dbReference>
<evidence type="ECO:0000256" key="4">
    <source>
        <dbReference type="ARBA" id="ARBA00022679"/>
    </source>
</evidence>